<keyword evidence="3" id="KW-1185">Reference proteome</keyword>
<evidence type="ECO:0000313" key="2">
    <source>
        <dbReference type="EMBL" id="MTD57999.1"/>
    </source>
</evidence>
<dbReference type="OrthoDB" id="9180262at2"/>
<accession>A0A6N7Z782</accession>
<dbReference type="Gene3D" id="3.10.450.50">
    <property type="match status" value="1"/>
</dbReference>
<dbReference type="InterPro" id="IPR032710">
    <property type="entry name" value="NTF2-like_dom_sf"/>
</dbReference>
<evidence type="ECO:0000259" key="1">
    <source>
        <dbReference type="Pfam" id="PF13577"/>
    </source>
</evidence>
<dbReference type="EMBL" id="WMBA01000058">
    <property type="protein sequence ID" value="MTD57999.1"/>
    <property type="molecule type" value="Genomic_DNA"/>
</dbReference>
<dbReference type="Pfam" id="PF13577">
    <property type="entry name" value="SnoaL_4"/>
    <property type="match status" value="1"/>
</dbReference>
<dbReference type="InterPro" id="IPR037401">
    <property type="entry name" value="SnoaL-like"/>
</dbReference>
<reference evidence="2 3" key="1">
    <citation type="submission" date="2019-11" db="EMBL/GenBank/DDBJ databases">
        <title>Draft genome of Amycolatopsis RM579.</title>
        <authorList>
            <person name="Duangmal K."/>
            <person name="Mingma R."/>
        </authorList>
    </citation>
    <scope>NUCLEOTIDE SEQUENCE [LARGE SCALE GENOMIC DNA]</scope>
    <source>
        <strain evidence="2 3">RM579</strain>
    </source>
</reference>
<dbReference type="RefSeq" id="WP_154760105.1">
    <property type="nucleotide sequence ID" value="NZ_WMBA01000058.1"/>
</dbReference>
<dbReference type="SUPFAM" id="SSF54427">
    <property type="entry name" value="NTF2-like"/>
    <property type="match status" value="1"/>
</dbReference>
<gene>
    <name evidence="2" type="ORF">GKO32_29065</name>
</gene>
<comment type="caution">
    <text evidence="2">The sequence shown here is derived from an EMBL/GenBank/DDBJ whole genome shotgun (WGS) entry which is preliminary data.</text>
</comment>
<organism evidence="2 3">
    <name type="scientific">Amycolatopsis pithecellobii</name>
    <dbReference type="NCBI Taxonomy" id="664692"/>
    <lineage>
        <taxon>Bacteria</taxon>
        <taxon>Bacillati</taxon>
        <taxon>Actinomycetota</taxon>
        <taxon>Actinomycetes</taxon>
        <taxon>Pseudonocardiales</taxon>
        <taxon>Pseudonocardiaceae</taxon>
        <taxon>Amycolatopsis</taxon>
    </lineage>
</organism>
<dbReference type="AlphaFoldDB" id="A0A6N7Z782"/>
<evidence type="ECO:0000313" key="3">
    <source>
        <dbReference type="Proteomes" id="UP000440096"/>
    </source>
</evidence>
<protein>
    <submittedName>
        <fullName evidence="2">Nuclear transport factor 2 family protein</fullName>
    </submittedName>
</protein>
<name>A0A6N7Z782_9PSEU</name>
<dbReference type="Proteomes" id="UP000440096">
    <property type="component" value="Unassembled WGS sequence"/>
</dbReference>
<proteinExistence type="predicted"/>
<sequence length="139" mass="15132">MTELTAEHRSLIEDVVALHGHIFDAKEFDRIEEIFTPDVVYDMTGVGGRVFRGIAAVREAASDMAARGPLAHHVTNLVVTVTDDGVPRVLSKVLLLLRDGSLKSVVQRDTIGRHDGHWLISHRVIEPVAGAARTSGSHP</sequence>
<feature type="domain" description="SnoaL-like" evidence="1">
    <location>
        <begin position="6"/>
        <end position="123"/>
    </location>
</feature>